<dbReference type="RefSeq" id="WP_124795254.1">
    <property type="nucleotide sequence ID" value="NZ_RQYY01000002.1"/>
</dbReference>
<name>A0A3P1V3D2_9FUSO</name>
<organism evidence="2 3">
    <name type="scientific">Fusobacterium canifelinum</name>
    <dbReference type="NCBI Taxonomy" id="285729"/>
    <lineage>
        <taxon>Bacteria</taxon>
        <taxon>Fusobacteriati</taxon>
        <taxon>Fusobacteriota</taxon>
        <taxon>Fusobacteriia</taxon>
        <taxon>Fusobacteriales</taxon>
        <taxon>Fusobacteriaceae</taxon>
        <taxon>Fusobacterium</taxon>
    </lineage>
</organism>
<protein>
    <submittedName>
        <fullName evidence="2">Uncharacterized protein</fullName>
    </submittedName>
</protein>
<reference evidence="2 3" key="1">
    <citation type="submission" date="2018-11" db="EMBL/GenBank/DDBJ databases">
        <title>Genomes From Bacteria Associated with the Canine Oral Cavity: a Test Case for Automated Genome-Based Taxonomic Assignment.</title>
        <authorList>
            <person name="Coil D.A."/>
            <person name="Jospin G."/>
            <person name="Darling A.E."/>
            <person name="Wallis C."/>
            <person name="Davis I.J."/>
            <person name="Harris S."/>
            <person name="Eisen J.A."/>
            <person name="Holcombe L.J."/>
            <person name="O'Flynn C."/>
        </authorList>
    </citation>
    <scope>NUCLEOTIDE SEQUENCE [LARGE SCALE GENOMIC DNA]</scope>
    <source>
        <strain evidence="2 3">OH4460_COT-188</strain>
    </source>
</reference>
<feature type="transmembrane region" description="Helical" evidence="1">
    <location>
        <begin position="23"/>
        <end position="46"/>
    </location>
</feature>
<keyword evidence="1" id="KW-0472">Membrane</keyword>
<sequence length="172" mass="20157">MKNINTTVNTTAKKKKSFSMERFSTFSFLTLIPIVALMIFVFISMFRAKNEEVDLPKILLKDIKTMRVAIDDYYRATGTFPNLVLANSDEKLESIYYEKDGEKIYFKDYLRESTLPKTPAFKDLAESNKIYLVENFRKVTYDGGWNYNIKTGEIHVNLPYNFFEQGIDWGNY</sequence>
<dbReference type="Proteomes" id="UP000281534">
    <property type="component" value="Unassembled WGS sequence"/>
</dbReference>
<evidence type="ECO:0000313" key="3">
    <source>
        <dbReference type="Proteomes" id="UP000281534"/>
    </source>
</evidence>
<dbReference type="AlphaFoldDB" id="A0A3P1V3D2"/>
<keyword evidence="1" id="KW-1133">Transmembrane helix</keyword>
<accession>A0A3P1V3D2</accession>
<proteinExistence type="predicted"/>
<evidence type="ECO:0000256" key="1">
    <source>
        <dbReference type="SAM" id="Phobius"/>
    </source>
</evidence>
<keyword evidence="1" id="KW-0812">Transmembrane</keyword>
<dbReference type="EMBL" id="RQYY01000002">
    <property type="protein sequence ID" value="RRD28388.1"/>
    <property type="molecule type" value="Genomic_DNA"/>
</dbReference>
<gene>
    <name evidence="2" type="ORF">EII27_01855</name>
</gene>
<dbReference type="OrthoDB" id="90429at2"/>
<evidence type="ECO:0000313" key="2">
    <source>
        <dbReference type="EMBL" id="RRD28388.1"/>
    </source>
</evidence>
<comment type="caution">
    <text evidence="2">The sequence shown here is derived from an EMBL/GenBank/DDBJ whole genome shotgun (WGS) entry which is preliminary data.</text>
</comment>